<gene>
    <name evidence="6" type="ORF">L2A60_03540</name>
</gene>
<dbReference type="InterPro" id="IPR013517">
    <property type="entry name" value="FG-GAP"/>
</dbReference>
<dbReference type="InterPro" id="IPR022045">
    <property type="entry name" value="TcdB_toxin_mid/N"/>
</dbReference>
<keyword evidence="7" id="KW-1185">Reference proteome</keyword>
<dbReference type="Pfam" id="PF13517">
    <property type="entry name" value="FG-GAP_3"/>
    <property type="match status" value="3"/>
</dbReference>
<feature type="domain" description="Insecticide toxin TcdB middle/N-terminal" evidence="5">
    <location>
        <begin position="728"/>
        <end position="840"/>
    </location>
</feature>
<sequence>MPKQFLGVRISGATGLLWAVVLLSALGLGTSPKAFAQEMILPGKFNVLPTGAASFSIPVSVPPGTGGMVPALSLDYSSGGANGLLGVGWSLGGLLAITRCAQTVAQNGTHGSVTYDVNVGAGQADTDRFCLNGQQLIAINGGVYGADGTQYRTELEGFSEIISHGRTGNSPTWFEVHTKSGQIMEFGNTPDSRVMLAGIASVRTWLVDRIADTTGNYLTVSYNVNPGGISGNSEVEPSQILYTGNSNTGLQPYNKVTFSYATRPDITPLYTGGALSEMTQRLTDIETWAGSTPVSNYELTYQTSGTGRSLLSSIQLCDGSGTSGTCLPARTFGWQAGGGGVLGNVITTTGPNFGAPPDTNWTLVEGDFNGDGRDDFAFIGGSTIDVLLSNGNGTFTTKTQNIGFNIGAPPGPGPFGVFTGDFNGDGRTDFIYVPYPSVFIHNTINGPIYIVTHNIFTFLSNGDGTFTMKSQSWGTSGLNTVPSGGSKLISGDFTGNGRTDFAYVYGNTIDSYLSNGDGTFSQVASTVGSNFGTPPDNWTPISGDFTGNGETDFAMVSGNTIVTLLSNGDGTFTSKTQTIGPNFGTPPTANWTPIEGDFNGDGLLDFAMVSGSTIETFLSKGDGTFANTEQTTAVNFGAPPANHWTPIEGDFNGDGKTDFAFILGNTSNMFISNGDGTFTRQQQTIGGNYSTPPTDNWQPVMGNFTGSGLGDFAFVSGTTINTYLANGSTPDLLTSIGNGIGATTTISYGTPALGWGSYYAGWTNSVCSAHPASYPIIDISFPTPVVTSTASSTGLASGGTYDSTFGYACGRMDLSGRGFLGFTQETVTDPQTGIVQTSNFLQNFPYIGLISSETKTLGSTVLNSTTNSYATLTGSSSPALPWSGTQFPYLAQSVSASNDLNGAALPTITTTYSYDSYGDALTVATSKSLGSTQGSSQTTTNTYQAPNTSTWILGRLVKSVVVSTTP</sequence>
<dbReference type="Proteomes" id="UP001521209">
    <property type="component" value="Unassembled WGS sequence"/>
</dbReference>
<keyword evidence="2" id="KW-0964">Secreted</keyword>
<dbReference type="SUPFAM" id="SSF69318">
    <property type="entry name" value="Integrin alpha N-terminal domain"/>
    <property type="match status" value="1"/>
</dbReference>
<dbReference type="Gene3D" id="2.40.128.340">
    <property type="match status" value="3"/>
</dbReference>
<organism evidence="6 7">
    <name type="scientific">Acidiphilium iwatense</name>
    <dbReference type="NCBI Taxonomy" id="768198"/>
    <lineage>
        <taxon>Bacteria</taxon>
        <taxon>Pseudomonadati</taxon>
        <taxon>Pseudomonadota</taxon>
        <taxon>Alphaproteobacteria</taxon>
        <taxon>Acetobacterales</taxon>
        <taxon>Acidocellaceae</taxon>
        <taxon>Acidiphilium</taxon>
    </lineage>
</organism>
<accession>A0ABS9DSU4</accession>
<dbReference type="EMBL" id="JAKGBZ010000004">
    <property type="protein sequence ID" value="MCF3945757.1"/>
    <property type="molecule type" value="Genomic_DNA"/>
</dbReference>
<dbReference type="Pfam" id="PF03534">
    <property type="entry name" value="SpvB"/>
    <property type="match status" value="1"/>
</dbReference>
<comment type="caution">
    <text evidence="6">The sequence shown here is derived from an EMBL/GenBank/DDBJ whole genome shotgun (WGS) entry which is preliminary data.</text>
</comment>
<keyword evidence="4" id="KW-0843">Virulence</keyword>
<dbReference type="InterPro" id="IPR028994">
    <property type="entry name" value="Integrin_alpha_N"/>
</dbReference>
<evidence type="ECO:0000256" key="1">
    <source>
        <dbReference type="ARBA" id="ARBA00004613"/>
    </source>
</evidence>
<evidence type="ECO:0000313" key="6">
    <source>
        <dbReference type="EMBL" id="MCF3945757.1"/>
    </source>
</evidence>
<dbReference type="InterPro" id="IPR003284">
    <property type="entry name" value="Sal_SpvB"/>
</dbReference>
<name>A0ABS9DSU4_9PROT</name>
<evidence type="ECO:0000313" key="7">
    <source>
        <dbReference type="Proteomes" id="UP001521209"/>
    </source>
</evidence>
<evidence type="ECO:0000256" key="2">
    <source>
        <dbReference type="ARBA" id="ARBA00022525"/>
    </source>
</evidence>
<reference evidence="6 7" key="1">
    <citation type="submission" date="2022-01" db="EMBL/GenBank/DDBJ databases">
        <authorList>
            <person name="Won M."/>
            <person name="Kim S.-J."/>
            <person name="Kwon S.-W."/>
        </authorList>
    </citation>
    <scope>NUCLEOTIDE SEQUENCE [LARGE SCALE GENOMIC DNA]</scope>
    <source>
        <strain evidence="6 7">KCTC 23505</strain>
    </source>
</reference>
<comment type="subcellular location">
    <subcellularLocation>
        <location evidence="1">Secreted</location>
    </subcellularLocation>
</comment>
<protein>
    <submittedName>
        <fullName evidence="6">FG-GAP-like repeat-containing protein</fullName>
    </submittedName>
</protein>
<proteinExistence type="predicted"/>
<dbReference type="Pfam" id="PF12256">
    <property type="entry name" value="TcdB_toxin_midN"/>
    <property type="match status" value="1"/>
</dbReference>
<keyword evidence="3" id="KW-0732">Signal</keyword>
<evidence type="ECO:0000256" key="4">
    <source>
        <dbReference type="ARBA" id="ARBA00023026"/>
    </source>
</evidence>
<dbReference type="RefSeq" id="WP_235702997.1">
    <property type="nucleotide sequence ID" value="NZ_JAKGBZ010000004.1"/>
</dbReference>
<evidence type="ECO:0000259" key="5">
    <source>
        <dbReference type="Pfam" id="PF12256"/>
    </source>
</evidence>
<evidence type="ECO:0000256" key="3">
    <source>
        <dbReference type="ARBA" id="ARBA00022729"/>
    </source>
</evidence>